<evidence type="ECO:0000313" key="1">
    <source>
        <dbReference type="EMBL" id="KAI0084312.1"/>
    </source>
</evidence>
<reference evidence="1" key="1">
    <citation type="journal article" date="2021" name="Environ. Microbiol.">
        <title>Gene family expansions and transcriptome signatures uncover fungal adaptations to wood decay.</title>
        <authorList>
            <person name="Hage H."/>
            <person name="Miyauchi S."/>
            <person name="Viragh M."/>
            <person name="Drula E."/>
            <person name="Min B."/>
            <person name="Chaduli D."/>
            <person name="Navarro D."/>
            <person name="Favel A."/>
            <person name="Norest M."/>
            <person name="Lesage-Meessen L."/>
            <person name="Balint B."/>
            <person name="Merenyi Z."/>
            <person name="de Eugenio L."/>
            <person name="Morin E."/>
            <person name="Martinez A.T."/>
            <person name="Baldrian P."/>
            <person name="Stursova M."/>
            <person name="Martinez M.J."/>
            <person name="Novotny C."/>
            <person name="Magnuson J.K."/>
            <person name="Spatafora J.W."/>
            <person name="Maurice S."/>
            <person name="Pangilinan J."/>
            <person name="Andreopoulos W."/>
            <person name="LaButti K."/>
            <person name="Hundley H."/>
            <person name="Na H."/>
            <person name="Kuo A."/>
            <person name="Barry K."/>
            <person name="Lipzen A."/>
            <person name="Henrissat B."/>
            <person name="Riley R."/>
            <person name="Ahrendt S."/>
            <person name="Nagy L.G."/>
            <person name="Grigoriev I.V."/>
            <person name="Martin F."/>
            <person name="Rosso M.N."/>
        </authorList>
    </citation>
    <scope>NUCLEOTIDE SEQUENCE</scope>
    <source>
        <strain evidence="1">CBS 384.51</strain>
    </source>
</reference>
<dbReference type="EMBL" id="MU274944">
    <property type="protein sequence ID" value="KAI0084312.1"/>
    <property type="molecule type" value="Genomic_DNA"/>
</dbReference>
<sequence length="490" mass="54111">MPVMRRRIRETSGNSGTATRPRIFTPTCAANQPQARTRPRKQSSGTEETPWQTLTIDLGVAKPARLPTRVEFDKVQEEYVQSLSIRKREKALLTQEMFDDIWDVLQDRMLSKTRTPQFRFWVRKMFTLSVQPLGLPGHAENGQDLKPVILHEGRPVAVKSQIYDIIGHCHQLCQHGGRDRTMTQVKVLYSWVPKELVSKYVKLCPTCNAKKSGSLLRTIAPTRSGAPTPPAVSVVATPTQEEISASRILPPPTPHLGSILVSSDPHRWLSHLVSEPGPNIPAVNVHLAPLIRWPESENDGASLQKSGTRMNLPPLMKALSENALDFSAPMQHVPFNVSDFLQVPLRSQMVVERPMDLDIDPSLCDPSPRGFDMLALYEKRSNVIATPVELPRKVLIPNGISLDNIHRRLSASLPPALSMSSISSSTSMSSVASSSRSVHDIITTIPISTSGSEHLGDISSHTGSSSGRKSDCSFASEQNWESSYCLDSSF</sequence>
<comment type="caution">
    <text evidence="1">The sequence shown here is derived from an EMBL/GenBank/DDBJ whole genome shotgun (WGS) entry which is preliminary data.</text>
</comment>
<accession>A0ACB8TQI7</accession>
<organism evidence="1 2">
    <name type="scientific">Irpex rosettiformis</name>
    <dbReference type="NCBI Taxonomy" id="378272"/>
    <lineage>
        <taxon>Eukaryota</taxon>
        <taxon>Fungi</taxon>
        <taxon>Dikarya</taxon>
        <taxon>Basidiomycota</taxon>
        <taxon>Agaricomycotina</taxon>
        <taxon>Agaricomycetes</taxon>
        <taxon>Polyporales</taxon>
        <taxon>Irpicaceae</taxon>
        <taxon>Irpex</taxon>
    </lineage>
</organism>
<proteinExistence type="predicted"/>
<gene>
    <name evidence="1" type="ORF">BDY19DRAFT_972263</name>
</gene>
<dbReference type="Proteomes" id="UP001055072">
    <property type="component" value="Unassembled WGS sequence"/>
</dbReference>
<name>A0ACB8TQI7_9APHY</name>
<evidence type="ECO:0000313" key="2">
    <source>
        <dbReference type="Proteomes" id="UP001055072"/>
    </source>
</evidence>
<protein>
    <submittedName>
        <fullName evidence="1">Uncharacterized protein</fullName>
    </submittedName>
</protein>
<keyword evidence="2" id="KW-1185">Reference proteome</keyword>